<organism evidence="2 3">
    <name type="scientific">Candidatus Aeolococcus gillhamiae</name>
    <dbReference type="NCBI Taxonomy" id="3127015"/>
    <lineage>
        <taxon>Bacteria</taxon>
        <taxon>Bacillati</taxon>
        <taxon>Candidatus Dormiibacterota</taxon>
        <taxon>Candidatus Dormibacteria</taxon>
        <taxon>Candidatus Aeolococcales</taxon>
        <taxon>Candidatus Aeolococcaceae</taxon>
        <taxon>Candidatus Aeolococcus</taxon>
    </lineage>
</organism>
<dbReference type="InterPro" id="IPR011129">
    <property type="entry name" value="CSD"/>
</dbReference>
<reference evidence="2 3" key="1">
    <citation type="journal article" date="2017" name="Nature">
        <title>Atmospheric trace gases support primary production in Antarctic desert surface soil.</title>
        <authorList>
            <person name="Ji M."/>
            <person name="Greening C."/>
            <person name="Vanwonterghem I."/>
            <person name="Carere C.R."/>
            <person name="Bay S.K."/>
            <person name="Steen J.A."/>
            <person name="Montgomery K."/>
            <person name="Lines T."/>
            <person name="Beardall J."/>
            <person name="van Dorst J."/>
            <person name="Snape I."/>
            <person name="Stott M.B."/>
            <person name="Hugenholtz P."/>
            <person name="Ferrari B.C."/>
        </authorList>
    </citation>
    <scope>NUCLEOTIDE SEQUENCE [LARGE SCALE GENOMIC DNA]</scope>
    <source>
        <strain evidence="2">RRmetagenome_bin12</strain>
    </source>
</reference>
<dbReference type="InterPro" id="IPR002059">
    <property type="entry name" value="CSP_DNA-bd"/>
</dbReference>
<feature type="domain" description="CSD" evidence="1">
    <location>
        <begin position="31"/>
        <end position="96"/>
    </location>
</feature>
<dbReference type="PROSITE" id="PS51857">
    <property type="entry name" value="CSD_2"/>
    <property type="match status" value="1"/>
</dbReference>
<dbReference type="Pfam" id="PF00313">
    <property type="entry name" value="CSD"/>
    <property type="match status" value="1"/>
</dbReference>
<gene>
    <name evidence="2" type="ORF">DLM65_07225</name>
</gene>
<dbReference type="EMBL" id="QHBU01000130">
    <property type="protein sequence ID" value="PZR80955.1"/>
    <property type="molecule type" value="Genomic_DNA"/>
</dbReference>
<evidence type="ECO:0000313" key="3">
    <source>
        <dbReference type="Proteomes" id="UP000248724"/>
    </source>
</evidence>
<dbReference type="Gene3D" id="2.40.50.140">
    <property type="entry name" value="Nucleic acid-binding proteins"/>
    <property type="match status" value="1"/>
</dbReference>
<dbReference type="AlphaFoldDB" id="A0A2W5ZDE8"/>
<sequence>MVGSRSCFVLAFLNGPRVVEKSREGRRHDMSTNGTIKKVQSDRGFGFIAAEDGEEYFFHRSGLDPSLNFDSLAGGEAVTFEVEKSDKGPRASRVRAQGS</sequence>
<name>A0A2W5ZDE8_9BACT</name>
<accession>A0A2W5ZDE8</accession>
<proteinExistence type="predicted"/>
<dbReference type="SMART" id="SM00357">
    <property type="entry name" value="CSP"/>
    <property type="match status" value="1"/>
</dbReference>
<dbReference type="GO" id="GO:0003676">
    <property type="term" value="F:nucleic acid binding"/>
    <property type="evidence" value="ECO:0007669"/>
    <property type="project" value="InterPro"/>
</dbReference>
<evidence type="ECO:0000313" key="2">
    <source>
        <dbReference type="EMBL" id="PZR80955.1"/>
    </source>
</evidence>
<dbReference type="PRINTS" id="PR00050">
    <property type="entry name" value="COLDSHOCK"/>
</dbReference>
<evidence type="ECO:0000259" key="1">
    <source>
        <dbReference type="PROSITE" id="PS51857"/>
    </source>
</evidence>
<dbReference type="InterPro" id="IPR012340">
    <property type="entry name" value="NA-bd_OB-fold"/>
</dbReference>
<comment type="caution">
    <text evidence="2">The sequence shown here is derived from an EMBL/GenBank/DDBJ whole genome shotgun (WGS) entry which is preliminary data.</text>
</comment>
<dbReference type="SUPFAM" id="SSF50249">
    <property type="entry name" value="Nucleic acid-binding proteins"/>
    <property type="match status" value="1"/>
</dbReference>
<protein>
    <recommendedName>
        <fullName evidence="1">CSD domain-containing protein</fullName>
    </recommendedName>
</protein>
<dbReference type="Proteomes" id="UP000248724">
    <property type="component" value="Unassembled WGS sequence"/>
</dbReference>